<dbReference type="InterPro" id="IPR002401">
    <property type="entry name" value="Cyt_P450_E_grp-I"/>
</dbReference>
<dbReference type="OrthoDB" id="2789670at2759"/>
<protein>
    <recommendedName>
        <fullName evidence="8">Cytochrome P450</fullName>
    </recommendedName>
</protein>
<dbReference type="STRING" id="75743.A0A401P5R9"/>
<feature type="non-terminal residue" evidence="6">
    <location>
        <position position="1"/>
    </location>
</feature>
<feature type="region of interest" description="Disordered" evidence="5">
    <location>
        <begin position="1"/>
        <end position="25"/>
    </location>
</feature>
<evidence type="ECO:0000256" key="3">
    <source>
        <dbReference type="ARBA" id="ARBA00022723"/>
    </source>
</evidence>
<feature type="compositionally biased region" description="Basic and acidic residues" evidence="5">
    <location>
        <begin position="1"/>
        <end position="19"/>
    </location>
</feature>
<dbReference type="InterPro" id="IPR050182">
    <property type="entry name" value="Cytochrome_P450_fam2"/>
</dbReference>
<accession>A0A401P5R9</accession>
<evidence type="ECO:0000256" key="2">
    <source>
        <dbReference type="ARBA" id="ARBA00010617"/>
    </source>
</evidence>
<dbReference type="EMBL" id="BFAA01008527">
    <property type="protein sequence ID" value="GCB68446.1"/>
    <property type="molecule type" value="Genomic_DNA"/>
</dbReference>
<dbReference type="PANTHER" id="PTHR24300">
    <property type="entry name" value="CYTOCHROME P450 508A4-RELATED"/>
    <property type="match status" value="1"/>
</dbReference>
<comment type="cofactor">
    <cofactor evidence="1">
        <name>heme</name>
        <dbReference type="ChEBI" id="CHEBI:30413"/>
    </cofactor>
</comment>
<dbReference type="AlphaFoldDB" id="A0A401P5R9"/>
<dbReference type="PANTHER" id="PTHR24300:SF177">
    <property type="entry name" value="CYTOCHROME P450 2J2"/>
    <property type="match status" value="1"/>
</dbReference>
<dbReference type="PRINTS" id="PR00463">
    <property type="entry name" value="EP450I"/>
</dbReference>
<dbReference type="InterPro" id="IPR001128">
    <property type="entry name" value="Cyt_P450"/>
</dbReference>
<proteinExistence type="inferred from homology"/>
<keyword evidence="7" id="KW-1185">Reference proteome</keyword>
<dbReference type="GO" id="GO:0006082">
    <property type="term" value="P:organic acid metabolic process"/>
    <property type="evidence" value="ECO:0007669"/>
    <property type="project" value="TreeGrafter"/>
</dbReference>
<reference evidence="6 7" key="1">
    <citation type="journal article" date="2018" name="Nat. Ecol. Evol.">
        <title>Shark genomes provide insights into elasmobranch evolution and the origin of vertebrates.</title>
        <authorList>
            <person name="Hara Y"/>
            <person name="Yamaguchi K"/>
            <person name="Onimaru K"/>
            <person name="Kadota M"/>
            <person name="Koyanagi M"/>
            <person name="Keeley SD"/>
            <person name="Tatsumi K"/>
            <person name="Tanaka K"/>
            <person name="Motone F"/>
            <person name="Kageyama Y"/>
            <person name="Nozu R"/>
            <person name="Adachi N"/>
            <person name="Nishimura O"/>
            <person name="Nakagawa R"/>
            <person name="Tanegashima C"/>
            <person name="Kiyatake I"/>
            <person name="Matsumoto R"/>
            <person name="Murakumo K"/>
            <person name="Nishida K"/>
            <person name="Terakita A"/>
            <person name="Kuratani S"/>
            <person name="Sato K"/>
            <person name="Hyodo S Kuraku.S."/>
        </authorList>
    </citation>
    <scope>NUCLEOTIDE SEQUENCE [LARGE SCALE GENOMIC DNA]</scope>
</reference>
<organism evidence="6 7">
    <name type="scientific">Scyliorhinus torazame</name>
    <name type="common">Cloudy catshark</name>
    <name type="synonym">Catulus torazame</name>
    <dbReference type="NCBI Taxonomy" id="75743"/>
    <lineage>
        <taxon>Eukaryota</taxon>
        <taxon>Metazoa</taxon>
        <taxon>Chordata</taxon>
        <taxon>Craniata</taxon>
        <taxon>Vertebrata</taxon>
        <taxon>Chondrichthyes</taxon>
        <taxon>Elasmobranchii</taxon>
        <taxon>Galeomorphii</taxon>
        <taxon>Galeoidea</taxon>
        <taxon>Carcharhiniformes</taxon>
        <taxon>Scyliorhinidae</taxon>
        <taxon>Scyliorhinus</taxon>
    </lineage>
</organism>
<comment type="caution">
    <text evidence="6">The sequence shown here is derived from an EMBL/GenBank/DDBJ whole genome shotgun (WGS) entry which is preliminary data.</text>
</comment>
<evidence type="ECO:0000313" key="6">
    <source>
        <dbReference type="EMBL" id="GCB68446.1"/>
    </source>
</evidence>
<dbReference type="GO" id="GO:0006805">
    <property type="term" value="P:xenobiotic metabolic process"/>
    <property type="evidence" value="ECO:0007669"/>
    <property type="project" value="TreeGrafter"/>
</dbReference>
<evidence type="ECO:0000256" key="1">
    <source>
        <dbReference type="ARBA" id="ARBA00001971"/>
    </source>
</evidence>
<evidence type="ECO:0008006" key="8">
    <source>
        <dbReference type="Google" id="ProtNLM"/>
    </source>
</evidence>
<dbReference type="Proteomes" id="UP000288216">
    <property type="component" value="Unassembled WGS sequence"/>
</dbReference>
<dbReference type="SUPFAM" id="SSF48264">
    <property type="entry name" value="Cytochrome P450"/>
    <property type="match status" value="1"/>
</dbReference>
<dbReference type="Gene3D" id="1.10.630.10">
    <property type="entry name" value="Cytochrome P450"/>
    <property type="match status" value="1"/>
</dbReference>
<evidence type="ECO:0000313" key="7">
    <source>
        <dbReference type="Proteomes" id="UP000288216"/>
    </source>
</evidence>
<evidence type="ECO:0000256" key="5">
    <source>
        <dbReference type="SAM" id="MobiDB-lite"/>
    </source>
</evidence>
<dbReference type="Pfam" id="PF00067">
    <property type="entry name" value="p450"/>
    <property type="match status" value="1"/>
</dbReference>
<keyword evidence="3" id="KW-0479">Metal-binding</keyword>
<dbReference type="GO" id="GO:0016712">
    <property type="term" value="F:oxidoreductase activity, acting on paired donors, with incorporation or reduction of molecular oxygen, reduced flavin or flavoprotein as one donor, and incorporation of one atom of oxygen"/>
    <property type="evidence" value="ECO:0007669"/>
    <property type="project" value="TreeGrafter"/>
</dbReference>
<name>A0A401P5R9_SCYTO</name>
<dbReference type="GO" id="GO:0005506">
    <property type="term" value="F:iron ion binding"/>
    <property type="evidence" value="ECO:0007669"/>
    <property type="project" value="InterPro"/>
</dbReference>
<dbReference type="GO" id="GO:0005737">
    <property type="term" value="C:cytoplasm"/>
    <property type="evidence" value="ECO:0007669"/>
    <property type="project" value="TreeGrafter"/>
</dbReference>
<evidence type="ECO:0000256" key="4">
    <source>
        <dbReference type="ARBA" id="ARBA00023004"/>
    </source>
</evidence>
<dbReference type="OMA" id="NIWACHN"/>
<dbReference type="GO" id="GO:0020037">
    <property type="term" value="F:heme binding"/>
    <property type="evidence" value="ECO:0007669"/>
    <property type="project" value="InterPro"/>
</dbReference>
<comment type="similarity">
    <text evidence="2">Belongs to the cytochrome P450 family.</text>
</comment>
<gene>
    <name evidence="6" type="ORF">scyTo_0015222</name>
</gene>
<dbReference type="InterPro" id="IPR036396">
    <property type="entry name" value="Cyt_P450_sf"/>
</dbReference>
<keyword evidence="4" id="KW-0408">Iron</keyword>
<sequence length="118" mass="13406">KVHEEIDRVVGKERKPTSEDREEMPYTNAVIHETQSLGNVIPNSLPHQTYRDKEVMGYRIPKGTIIIPNLSSAMFDENIWSTPHQFNPGHFLNLEGKLVKPEAFIPFSAANVGDLRSH</sequence>